<feature type="non-terminal residue" evidence="2">
    <location>
        <position position="340"/>
    </location>
</feature>
<feature type="region of interest" description="Disordered" evidence="1">
    <location>
        <begin position="268"/>
        <end position="340"/>
    </location>
</feature>
<feature type="region of interest" description="Disordered" evidence="1">
    <location>
        <begin position="60"/>
        <end position="184"/>
    </location>
</feature>
<dbReference type="OrthoDB" id="5099367at2759"/>
<evidence type="ECO:0000313" key="3">
    <source>
        <dbReference type="Proteomes" id="UP000770015"/>
    </source>
</evidence>
<keyword evidence="3" id="KW-1185">Reference proteome</keyword>
<evidence type="ECO:0000313" key="2">
    <source>
        <dbReference type="EMBL" id="KAH6658769.1"/>
    </source>
</evidence>
<dbReference type="Proteomes" id="UP000770015">
    <property type="component" value="Unassembled WGS sequence"/>
</dbReference>
<feature type="compositionally biased region" description="Low complexity" evidence="1">
    <location>
        <begin position="122"/>
        <end position="138"/>
    </location>
</feature>
<dbReference type="AlphaFoldDB" id="A0A9P8UUT4"/>
<organism evidence="2 3">
    <name type="scientific">Plectosphaerella plurivora</name>
    <dbReference type="NCBI Taxonomy" id="936078"/>
    <lineage>
        <taxon>Eukaryota</taxon>
        <taxon>Fungi</taxon>
        <taxon>Dikarya</taxon>
        <taxon>Ascomycota</taxon>
        <taxon>Pezizomycotina</taxon>
        <taxon>Sordariomycetes</taxon>
        <taxon>Hypocreomycetidae</taxon>
        <taxon>Glomerellales</taxon>
        <taxon>Plectosphaerellaceae</taxon>
        <taxon>Plectosphaerella</taxon>
    </lineage>
</organism>
<proteinExistence type="predicted"/>
<sequence length="340" mass="36746">MAPCPSCKGEYVDLLDHIRKKHPQDSYTALQLQPAGLTPCPTCGTACKGDLGVRTHAAKIHGIPGSSRRKGKTPSPGNSPPRRRRRPIEDSPSPSPPPRRSESTLPPPTSPRGLGGVREPSRGPTTPSSTSGSLPSIGALLRPIVVPSEAPSTPRSPSEPPLHEDSSPSTTRDPPSPRESATLEEAHREALEPILQKASVQTLLAYSAVQIPEKRLHYRQATLFVEAAKRTAEAFIRNPREKTLLPLLLLPRVLGHALDQGQLAPTLRAYPSVIPDPPTPRETPPPRDSTPTERASRLLERGFIGRAARALTDPTPLAEETPQTLDLLRQKHPIGPRAPF</sequence>
<reference evidence="2" key="1">
    <citation type="journal article" date="2021" name="Nat. Commun.">
        <title>Genetic determinants of endophytism in the Arabidopsis root mycobiome.</title>
        <authorList>
            <person name="Mesny F."/>
            <person name="Miyauchi S."/>
            <person name="Thiergart T."/>
            <person name="Pickel B."/>
            <person name="Atanasova L."/>
            <person name="Karlsson M."/>
            <person name="Huettel B."/>
            <person name="Barry K.W."/>
            <person name="Haridas S."/>
            <person name="Chen C."/>
            <person name="Bauer D."/>
            <person name="Andreopoulos W."/>
            <person name="Pangilinan J."/>
            <person name="LaButti K."/>
            <person name="Riley R."/>
            <person name="Lipzen A."/>
            <person name="Clum A."/>
            <person name="Drula E."/>
            <person name="Henrissat B."/>
            <person name="Kohler A."/>
            <person name="Grigoriev I.V."/>
            <person name="Martin F.M."/>
            <person name="Hacquard S."/>
        </authorList>
    </citation>
    <scope>NUCLEOTIDE SEQUENCE</scope>
    <source>
        <strain evidence="2">MPI-SDFR-AT-0117</strain>
    </source>
</reference>
<protein>
    <submittedName>
        <fullName evidence="2">Uncharacterized protein</fullName>
    </submittedName>
</protein>
<feature type="compositionally biased region" description="Pro residues" evidence="1">
    <location>
        <begin position="274"/>
        <end position="288"/>
    </location>
</feature>
<comment type="caution">
    <text evidence="2">The sequence shown here is derived from an EMBL/GenBank/DDBJ whole genome shotgun (WGS) entry which is preliminary data.</text>
</comment>
<evidence type="ECO:0000256" key="1">
    <source>
        <dbReference type="SAM" id="MobiDB-lite"/>
    </source>
</evidence>
<dbReference type="EMBL" id="JAGSXJ010000062">
    <property type="protein sequence ID" value="KAH6658769.1"/>
    <property type="molecule type" value="Genomic_DNA"/>
</dbReference>
<feature type="compositionally biased region" description="Basic and acidic residues" evidence="1">
    <location>
        <begin position="290"/>
        <end position="300"/>
    </location>
</feature>
<accession>A0A9P8UUT4</accession>
<gene>
    <name evidence="2" type="ORF">F5X68DRAFT_178868</name>
</gene>
<name>A0A9P8UUT4_9PEZI</name>